<sequence length="289" mass="32798">MKIQEIFDNIYCVDTLFNNEERLIASYILDFEHAAIIETGPKSVAENVANAVREIGIRDVKFIFITHVHLDHGGGATALAKKFPDARIICHPKAAKHVVNPEKLWRVSIELSPLAETYGKPDPIEDHRVLPVSDNERIDLEGITLRAIHTPGHASHHVSYFIEDLGILFPGDSAGMCAEGSLILATPPSFHKQLFLESLEKMKKLNPAYIGYTHFGLFNANGLLEKVEKIVTVWSEIAKKSRNLEEFKRILFETDEDLKNFHHLYKNSEIMKSWIDLGIRGFFESVKKR</sequence>
<dbReference type="EMBL" id="DTPI01000008">
    <property type="protein sequence ID" value="HGE65834.1"/>
    <property type="molecule type" value="Genomic_DNA"/>
</dbReference>
<dbReference type="PANTHER" id="PTHR42951">
    <property type="entry name" value="METALLO-BETA-LACTAMASE DOMAIN-CONTAINING"/>
    <property type="match status" value="1"/>
</dbReference>
<dbReference type="CDD" id="cd07726">
    <property type="entry name" value="ST1585-like_MBL-fold"/>
    <property type="match status" value="1"/>
</dbReference>
<dbReference type="InterPro" id="IPR001279">
    <property type="entry name" value="Metallo-B-lactamas"/>
</dbReference>
<accession>A0A7C4W3A1</accession>
<gene>
    <name evidence="3" type="ORF">ENT89_01120</name>
    <name evidence="2" type="ORF">ENX77_01695</name>
</gene>
<dbReference type="Gene3D" id="3.60.15.10">
    <property type="entry name" value="Ribonuclease Z/Hydroxyacylglutathione hydrolase-like"/>
    <property type="match status" value="1"/>
</dbReference>
<dbReference type="SUPFAM" id="SSF56281">
    <property type="entry name" value="Metallo-hydrolase/oxidoreductase"/>
    <property type="match status" value="1"/>
</dbReference>
<proteinExistence type="predicted"/>
<dbReference type="GO" id="GO:0016787">
    <property type="term" value="F:hydrolase activity"/>
    <property type="evidence" value="ECO:0007669"/>
    <property type="project" value="UniProtKB-KW"/>
</dbReference>
<dbReference type="Pfam" id="PF00753">
    <property type="entry name" value="Lactamase_B"/>
    <property type="match status" value="1"/>
</dbReference>
<organism evidence="3">
    <name type="scientific">Geoglobus ahangari</name>
    <dbReference type="NCBI Taxonomy" id="113653"/>
    <lineage>
        <taxon>Archaea</taxon>
        <taxon>Methanobacteriati</taxon>
        <taxon>Methanobacteriota</taxon>
        <taxon>Archaeoglobi</taxon>
        <taxon>Archaeoglobales</taxon>
        <taxon>Archaeoglobaceae</taxon>
        <taxon>Geoglobus</taxon>
    </lineage>
</organism>
<dbReference type="EMBL" id="DTAK01000007">
    <property type="protein sequence ID" value="HGU58817.1"/>
    <property type="molecule type" value="Genomic_DNA"/>
</dbReference>
<name>A0A7C4W3A1_9EURY</name>
<protein>
    <submittedName>
        <fullName evidence="3">MBL fold metallo-hydrolase</fullName>
    </submittedName>
</protein>
<comment type="caution">
    <text evidence="3">The sequence shown here is derived from an EMBL/GenBank/DDBJ whole genome shotgun (WGS) entry which is preliminary data.</text>
</comment>
<dbReference type="PANTHER" id="PTHR42951:SF4">
    <property type="entry name" value="ACYL-COENZYME A THIOESTERASE MBLAC2"/>
    <property type="match status" value="1"/>
</dbReference>
<dbReference type="SMART" id="SM00849">
    <property type="entry name" value="Lactamase_B"/>
    <property type="match status" value="1"/>
</dbReference>
<dbReference type="AlphaFoldDB" id="A0A7C4W3A1"/>
<dbReference type="InterPro" id="IPR037482">
    <property type="entry name" value="ST1585_MBL-fold"/>
</dbReference>
<evidence type="ECO:0000313" key="3">
    <source>
        <dbReference type="EMBL" id="HGU58817.1"/>
    </source>
</evidence>
<keyword evidence="3" id="KW-0378">Hydrolase</keyword>
<evidence type="ECO:0000259" key="1">
    <source>
        <dbReference type="SMART" id="SM00849"/>
    </source>
</evidence>
<evidence type="ECO:0000313" key="2">
    <source>
        <dbReference type="EMBL" id="HGE65834.1"/>
    </source>
</evidence>
<feature type="domain" description="Metallo-beta-lactamase" evidence="1">
    <location>
        <begin position="23"/>
        <end position="214"/>
    </location>
</feature>
<reference evidence="3" key="1">
    <citation type="journal article" date="2020" name="mSystems">
        <title>Genome- and Community-Level Interaction Insights into Carbon Utilization and Element Cycling Functions of Hydrothermarchaeota in Hydrothermal Sediment.</title>
        <authorList>
            <person name="Zhou Z."/>
            <person name="Liu Y."/>
            <person name="Xu W."/>
            <person name="Pan J."/>
            <person name="Luo Z.H."/>
            <person name="Li M."/>
        </authorList>
    </citation>
    <scope>NUCLEOTIDE SEQUENCE [LARGE SCALE GENOMIC DNA]</scope>
    <source>
        <strain evidence="3">SpSt-62</strain>
        <strain evidence="2">SpSt-97</strain>
    </source>
</reference>
<dbReference type="InterPro" id="IPR050855">
    <property type="entry name" value="NDM-1-like"/>
</dbReference>
<dbReference type="InterPro" id="IPR036866">
    <property type="entry name" value="RibonucZ/Hydroxyglut_hydro"/>
</dbReference>